<keyword evidence="1" id="KW-0812">Transmembrane</keyword>
<evidence type="ECO:0000256" key="1">
    <source>
        <dbReference type="SAM" id="Phobius"/>
    </source>
</evidence>
<name>A0A5B6YUU7_DAVIN</name>
<keyword evidence="1" id="KW-0472">Membrane</keyword>
<organism evidence="2">
    <name type="scientific">Davidia involucrata</name>
    <name type="common">Dove tree</name>
    <dbReference type="NCBI Taxonomy" id="16924"/>
    <lineage>
        <taxon>Eukaryota</taxon>
        <taxon>Viridiplantae</taxon>
        <taxon>Streptophyta</taxon>
        <taxon>Embryophyta</taxon>
        <taxon>Tracheophyta</taxon>
        <taxon>Spermatophyta</taxon>
        <taxon>Magnoliopsida</taxon>
        <taxon>eudicotyledons</taxon>
        <taxon>Gunneridae</taxon>
        <taxon>Pentapetalae</taxon>
        <taxon>asterids</taxon>
        <taxon>Cornales</taxon>
        <taxon>Nyssaceae</taxon>
        <taxon>Davidia</taxon>
    </lineage>
</organism>
<evidence type="ECO:0000313" key="2">
    <source>
        <dbReference type="EMBL" id="MPA34903.1"/>
    </source>
</evidence>
<proteinExistence type="predicted"/>
<reference evidence="2" key="1">
    <citation type="submission" date="2019-08" db="EMBL/GenBank/DDBJ databases">
        <title>Reference gene set and small RNA set construction with multiple tissues from Davidia involucrata Baill.</title>
        <authorList>
            <person name="Yang H."/>
            <person name="Zhou C."/>
            <person name="Li G."/>
            <person name="Wang J."/>
            <person name="Gao P."/>
            <person name="Wang M."/>
            <person name="Wang R."/>
            <person name="Zhao Y."/>
        </authorList>
    </citation>
    <scope>NUCLEOTIDE SEQUENCE</scope>
    <source>
        <tissue evidence="2">Mixed with DoveR01_LX</tissue>
    </source>
</reference>
<protein>
    <submittedName>
        <fullName evidence="2">Putative tetraspanin-18-like</fullName>
    </submittedName>
</protein>
<sequence>MRTPCCHTFLAFILKFLNFLQTFLGLSIIIYSVYVLNQWNNHSLHPPPSAPSPDYPDAFFSNFDAVRVSEEQIAPLKLAANMISGFDDGLELHLQSLPAPWFIYAFMGVGIVLCCITCIGHIAAEAINGCCLCFYTLLTVVLILLEAALVAFIAIDRHWEKDLPFDPTGELDSLRAFIEDNVDVCKWVGITVVIIQALSLLLAMILRAMVSTQRADHDIEGDYDVVRGRTWEPLLNPQTSQTSGSVKGDAKMAHSDIWSSRMRGKYGLNDGDVKNNLLNQKSASVNVKSKQ</sequence>
<dbReference type="AlphaFoldDB" id="A0A5B6YUU7"/>
<feature type="transmembrane region" description="Helical" evidence="1">
    <location>
        <begin position="12"/>
        <end position="34"/>
    </location>
</feature>
<feature type="transmembrane region" description="Helical" evidence="1">
    <location>
        <begin position="132"/>
        <end position="155"/>
    </location>
</feature>
<dbReference type="EMBL" id="GHES01004344">
    <property type="protein sequence ID" value="MPA34903.1"/>
    <property type="molecule type" value="Transcribed_RNA"/>
</dbReference>
<feature type="transmembrane region" description="Helical" evidence="1">
    <location>
        <begin position="187"/>
        <end position="206"/>
    </location>
</feature>
<keyword evidence="1" id="KW-1133">Transmembrane helix</keyword>
<feature type="transmembrane region" description="Helical" evidence="1">
    <location>
        <begin position="101"/>
        <end position="120"/>
    </location>
</feature>
<accession>A0A5B6YUU7</accession>
<gene>
    <name evidence="2" type="ORF">Din_004344</name>
</gene>